<evidence type="ECO:0000313" key="2">
    <source>
        <dbReference type="EMBL" id="MBC1509395.1"/>
    </source>
</evidence>
<organism evidence="2 3">
    <name type="scientific">Listeria immobilis</name>
    <dbReference type="NCBI Taxonomy" id="2713502"/>
    <lineage>
        <taxon>Bacteria</taxon>
        <taxon>Bacillati</taxon>
        <taxon>Bacillota</taxon>
        <taxon>Bacilli</taxon>
        <taxon>Bacillales</taxon>
        <taxon>Listeriaceae</taxon>
        <taxon>Listeria</taxon>
    </lineage>
</organism>
<accession>A0ABR6SUQ2</accession>
<dbReference type="Gene3D" id="2.30.130.30">
    <property type="entry name" value="Hypothetical protein"/>
    <property type="match status" value="1"/>
</dbReference>
<dbReference type="EMBL" id="JAASUB010000006">
    <property type="protein sequence ID" value="MBC1509395.1"/>
    <property type="molecule type" value="Genomic_DNA"/>
</dbReference>
<evidence type="ECO:0000313" key="3">
    <source>
        <dbReference type="Proteomes" id="UP000587800"/>
    </source>
</evidence>
<gene>
    <name evidence="2" type="ORF">HCJ59_05755</name>
</gene>
<dbReference type="Proteomes" id="UP000587800">
    <property type="component" value="Unassembled WGS sequence"/>
</dbReference>
<keyword evidence="3" id="KW-1185">Reference proteome</keyword>
<proteinExistence type="predicted"/>
<dbReference type="InterPro" id="IPR039440">
    <property type="entry name" value="DUF3850"/>
</dbReference>
<dbReference type="RefSeq" id="WP_185395596.1">
    <property type="nucleotide sequence ID" value="NZ_JAASUB010000006.1"/>
</dbReference>
<evidence type="ECO:0000259" key="1">
    <source>
        <dbReference type="Pfam" id="PF12961"/>
    </source>
</evidence>
<sequence>MVHKLKIESCHFEDILHHRKRIETRYNDRNFQVGDLLQLCEIKNTVFTGREMLVVVDFVTKYYQLEGYVGMNFRIILHDGEEETCWK</sequence>
<comment type="caution">
    <text evidence="2">The sequence shown here is derived from an EMBL/GenBank/DDBJ whole genome shotgun (WGS) entry which is preliminary data.</text>
</comment>
<dbReference type="Pfam" id="PF12961">
    <property type="entry name" value="DUF3850"/>
    <property type="match status" value="1"/>
</dbReference>
<protein>
    <submittedName>
        <fullName evidence="2">DUF3850 domain-containing protein</fullName>
    </submittedName>
</protein>
<dbReference type="InterPro" id="IPR015947">
    <property type="entry name" value="PUA-like_sf"/>
</dbReference>
<name>A0ABR6SUQ2_9LIST</name>
<feature type="domain" description="DUF3850" evidence="1">
    <location>
        <begin position="2"/>
        <end position="71"/>
    </location>
</feature>
<dbReference type="SUPFAM" id="SSF88697">
    <property type="entry name" value="PUA domain-like"/>
    <property type="match status" value="1"/>
</dbReference>
<reference evidence="2 3" key="1">
    <citation type="submission" date="2020-03" db="EMBL/GenBank/DDBJ databases">
        <title>Soil Listeria distribution.</title>
        <authorList>
            <person name="Liao J."/>
            <person name="Wiedmann M."/>
        </authorList>
    </citation>
    <scope>NUCLEOTIDE SEQUENCE [LARGE SCALE GENOMIC DNA]</scope>
    <source>
        <strain evidence="2 3">FSL L7-1515</strain>
    </source>
</reference>